<organism evidence="1 2">
    <name type="scientific">Emticicia aquatilis</name>
    <dbReference type="NCBI Taxonomy" id="1537369"/>
    <lineage>
        <taxon>Bacteria</taxon>
        <taxon>Pseudomonadati</taxon>
        <taxon>Bacteroidota</taxon>
        <taxon>Cytophagia</taxon>
        <taxon>Cytophagales</taxon>
        <taxon>Leadbetterellaceae</taxon>
        <taxon>Emticicia</taxon>
    </lineage>
</organism>
<dbReference type="Gene3D" id="1.20.120.450">
    <property type="entry name" value="dinb family like domain"/>
    <property type="match status" value="1"/>
</dbReference>
<gene>
    <name evidence="1" type="ORF">GCM10011514_16120</name>
</gene>
<reference evidence="1" key="1">
    <citation type="journal article" date="2014" name="Int. J. Syst. Evol. Microbiol.">
        <title>Complete genome sequence of Corynebacterium casei LMG S-19264T (=DSM 44701T), isolated from a smear-ripened cheese.</title>
        <authorList>
            <consortium name="US DOE Joint Genome Institute (JGI-PGF)"/>
            <person name="Walter F."/>
            <person name="Albersmeier A."/>
            <person name="Kalinowski J."/>
            <person name="Ruckert C."/>
        </authorList>
    </citation>
    <scope>NUCLEOTIDE SEQUENCE</scope>
    <source>
        <strain evidence="1">CGMCC 1.15958</strain>
    </source>
</reference>
<comment type="caution">
    <text evidence="1">The sequence shown here is derived from an EMBL/GenBank/DDBJ whole genome shotgun (WGS) entry which is preliminary data.</text>
</comment>
<sequence length="151" mass="17511">MIKTILDPKLRDETIQRVQQLKSNLIPIWGTMNAYQMLKHCRLFEAWIHGIGEWDYSSSRSTPLQAAEALANITSDDTPLMLFAPSSEILIVTDTEGDFETEKNTWIDYLKRYKSYSNPAFVHDFFGKMTKEQIGILAYKHTDHHLRQFGV</sequence>
<keyword evidence="2" id="KW-1185">Reference proteome</keyword>
<reference evidence="1" key="2">
    <citation type="submission" date="2020-09" db="EMBL/GenBank/DDBJ databases">
        <authorList>
            <person name="Sun Q."/>
            <person name="Zhou Y."/>
        </authorList>
    </citation>
    <scope>NUCLEOTIDE SEQUENCE</scope>
    <source>
        <strain evidence="1">CGMCC 1.15958</strain>
    </source>
</reference>
<accession>A0A916YM78</accession>
<dbReference type="InterPro" id="IPR011463">
    <property type="entry name" value="DUF1569"/>
</dbReference>
<evidence type="ECO:0000313" key="1">
    <source>
        <dbReference type="EMBL" id="GGD52714.1"/>
    </source>
</evidence>
<dbReference type="Pfam" id="PF07606">
    <property type="entry name" value="DUF1569"/>
    <property type="match status" value="1"/>
</dbReference>
<dbReference type="Proteomes" id="UP000609064">
    <property type="component" value="Unassembled WGS sequence"/>
</dbReference>
<name>A0A916YM78_9BACT</name>
<evidence type="ECO:0008006" key="3">
    <source>
        <dbReference type="Google" id="ProtNLM"/>
    </source>
</evidence>
<dbReference type="AlphaFoldDB" id="A0A916YM78"/>
<dbReference type="RefSeq" id="WP_188765550.1">
    <property type="nucleotide sequence ID" value="NZ_BMKK01000003.1"/>
</dbReference>
<protein>
    <recommendedName>
        <fullName evidence="3">DUF1569 domain-containing protein</fullName>
    </recommendedName>
</protein>
<proteinExistence type="predicted"/>
<dbReference type="InterPro" id="IPR034660">
    <property type="entry name" value="DinB/YfiT-like"/>
</dbReference>
<evidence type="ECO:0000313" key="2">
    <source>
        <dbReference type="Proteomes" id="UP000609064"/>
    </source>
</evidence>
<dbReference type="EMBL" id="BMKK01000003">
    <property type="protein sequence ID" value="GGD52714.1"/>
    <property type="molecule type" value="Genomic_DNA"/>
</dbReference>